<dbReference type="PANTHER" id="PTHR34145:SF28">
    <property type="entry name" value="F-BOX DOMAIN-CONTAINING PROTEIN"/>
    <property type="match status" value="1"/>
</dbReference>
<name>A0A830B1C7_9LAMI</name>
<sequence length="528" mass="61496">MISPTPIAFSIWLALLGYQISVFTLSRARRSHQHVTKDNNMIISKLPDDVLISILARIPIKDAVRTSILSKRWKNLFKLVPDVDLRCDYLVGHNYTRNIIFDILYRYCGGYLIVGRHNSTRCPHNLMFFDIVHGYLYSRRGSNIRRLVFCCCLTKSYADRFEAIIRYLGTTASIRKLAVHCCCSLRSCTRSFSGRLLCETPSLSSLELNVSILQPNLKISESNKYSLQIIRLSNVTLREGALDCILSNCLILHSLRIDYCEFSCSKLCFRGPNLRLKHLNIEECRGGVEEIEFYASNLITFEFQNRKVVKFIFDHVPHLQSIYLGFFYRNIIHYVRARLPMLLPPHQPKSLTLASASDVYQISRRTRTNTFSNLRQLRLRLWYTAYVNLLLVMIPFLQSCPCLEEFHLDTESVECNGRKLKRPPVAVIHSELKKVEITGFCGSRNEIEFALHILKSAPRLEQMQISRCPKWHIGFVRWMEREDKTPWSQQTRKKILKQLQSQALSKTARVIIQHVPKYDDTWSRYETD</sequence>
<dbReference type="InterPro" id="IPR055357">
    <property type="entry name" value="LRR_At1g61320_AtMIF1"/>
</dbReference>
<proteinExistence type="predicted"/>
<evidence type="ECO:0000313" key="2">
    <source>
        <dbReference type="EMBL" id="GFP81390.1"/>
    </source>
</evidence>
<evidence type="ECO:0000259" key="1">
    <source>
        <dbReference type="PROSITE" id="PS50181"/>
    </source>
</evidence>
<evidence type="ECO:0000313" key="3">
    <source>
        <dbReference type="Proteomes" id="UP000653305"/>
    </source>
</evidence>
<dbReference type="InterPro" id="IPR001810">
    <property type="entry name" value="F-box_dom"/>
</dbReference>
<dbReference type="EMBL" id="BMAC01000029">
    <property type="protein sequence ID" value="GFP81390.1"/>
    <property type="molecule type" value="Genomic_DNA"/>
</dbReference>
<dbReference type="SUPFAM" id="SSF81383">
    <property type="entry name" value="F-box domain"/>
    <property type="match status" value="1"/>
</dbReference>
<organism evidence="2 3">
    <name type="scientific">Phtheirospermum japonicum</name>
    <dbReference type="NCBI Taxonomy" id="374723"/>
    <lineage>
        <taxon>Eukaryota</taxon>
        <taxon>Viridiplantae</taxon>
        <taxon>Streptophyta</taxon>
        <taxon>Embryophyta</taxon>
        <taxon>Tracheophyta</taxon>
        <taxon>Spermatophyta</taxon>
        <taxon>Magnoliopsida</taxon>
        <taxon>eudicotyledons</taxon>
        <taxon>Gunneridae</taxon>
        <taxon>Pentapetalae</taxon>
        <taxon>asterids</taxon>
        <taxon>lamiids</taxon>
        <taxon>Lamiales</taxon>
        <taxon>Orobanchaceae</taxon>
        <taxon>Orobanchaceae incertae sedis</taxon>
        <taxon>Phtheirospermum</taxon>
    </lineage>
</organism>
<reference evidence="2" key="1">
    <citation type="submission" date="2020-07" db="EMBL/GenBank/DDBJ databases">
        <title>Ethylene signaling mediates host invasion by parasitic plants.</title>
        <authorList>
            <person name="Yoshida S."/>
        </authorList>
    </citation>
    <scope>NUCLEOTIDE SEQUENCE</scope>
    <source>
        <strain evidence="2">Okayama</strain>
    </source>
</reference>
<dbReference type="OrthoDB" id="904489at2759"/>
<gene>
    <name evidence="2" type="ORF">PHJA_000282300</name>
</gene>
<dbReference type="Proteomes" id="UP000653305">
    <property type="component" value="Unassembled WGS sequence"/>
</dbReference>
<comment type="caution">
    <text evidence="2">The sequence shown here is derived from an EMBL/GenBank/DDBJ whole genome shotgun (WGS) entry which is preliminary data.</text>
</comment>
<dbReference type="CDD" id="cd22160">
    <property type="entry name" value="F-box_AtFBL13-like"/>
    <property type="match status" value="1"/>
</dbReference>
<dbReference type="PANTHER" id="PTHR34145">
    <property type="entry name" value="OS02G0105600 PROTEIN"/>
    <property type="match status" value="1"/>
</dbReference>
<protein>
    <submittedName>
        <fullName evidence="2">F-box/LRR-repeat protein 13</fullName>
    </submittedName>
</protein>
<dbReference type="PROSITE" id="PS50181">
    <property type="entry name" value="FBOX"/>
    <property type="match status" value="1"/>
</dbReference>
<dbReference type="Pfam" id="PF00646">
    <property type="entry name" value="F-box"/>
    <property type="match status" value="1"/>
</dbReference>
<dbReference type="SMART" id="SM00256">
    <property type="entry name" value="FBOX"/>
    <property type="match status" value="1"/>
</dbReference>
<dbReference type="InterPro" id="IPR053781">
    <property type="entry name" value="F-box_AtFBL13-like"/>
</dbReference>
<dbReference type="AlphaFoldDB" id="A0A830B1C7"/>
<accession>A0A830B1C7</accession>
<feature type="domain" description="F-box" evidence="1">
    <location>
        <begin position="40"/>
        <end position="78"/>
    </location>
</feature>
<dbReference type="SUPFAM" id="SSF52047">
    <property type="entry name" value="RNI-like"/>
    <property type="match status" value="1"/>
</dbReference>
<dbReference type="InterPro" id="IPR053772">
    <property type="entry name" value="At1g61320/At1g61330-like"/>
</dbReference>
<dbReference type="Gene3D" id="1.20.1280.50">
    <property type="match status" value="1"/>
</dbReference>
<dbReference type="Gene3D" id="3.80.10.10">
    <property type="entry name" value="Ribonuclease Inhibitor"/>
    <property type="match status" value="1"/>
</dbReference>
<keyword evidence="3" id="KW-1185">Reference proteome</keyword>
<dbReference type="InterPro" id="IPR036047">
    <property type="entry name" value="F-box-like_dom_sf"/>
</dbReference>
<dbReference type="Pfam" id="PF23622">
    <property type="entry name" value="LRR_At1g61320_AtMIF1"/>
    <property type="match status" value="1"/>
</dbReference>
<dbReference type="InterPro" id="IPR032675">
    <property type="entry name" value="LRR_dom_sf"/>
</dbReference>